<protein>
    <recommendedName>
        <fullName evidence="2">NAD(+) kinase</fullName>
    </recommendedName>
</protein>
<evidence type="ECO:0008006" key="2">
    <source>
        <dbReference type="Google" id="ProtNLM"/>
    </source>
</evidence>
<reference evidence="1" key="1">
    <citation type="submission" date="2018-05" db="EMBL/GenBank/DDBJ databases">
        <authorList>
            <person name="Lanie J.A."/>
            <person name="Ng W.-L."/>
            <person name="Kazmierczak K.M."/>
            <person name="Andrzejewski T.M."/>
            <person name="Davidsen T.M."/>
            <person name="Wayne K.J."/>
            <person name="Tettelin H."/>
            <person name="Glass J.I."/>
            <person name="Rusch D."/>
            <person name="Podicherti R."/>
            <person name="Tsui H.-C.T."/>
            <person name="Winkler M.E."/>
        </authorList>
    </citation>
    <scope>NUCLEOTIDE SEQUENCE</scope>
</reference>
<dbReference type="GO" id="GO:0006741">
    <property type="term" value="P:NADP+ biosynthetic process"/>
    <property type="evidence" value="ECO:0007669"/>
    <property type="project" value="InterPro"/>
</dbReference>
<dbReference type="PANTHER" id="PTHR20275">
    <property type="entry name" value="NAD KINASE"/>
    <property type="match status" value="1"/>
</dbReference>
<dbReference type="InterPro" id="IPR016064">
    <property type="entry name" value="NAD/diacylglycerol_kinase_sf"/>
</dbReference>
<organism evidence="1">
    <name type="scientific">marine metagenome</name>
    <dbReference type="NCBI Taxonomy" id="408172"/>
    <lineage>
        <taxon>unclassified sequences</taxon>
        <taxon>metagenomes</taxon>
        <taxon>ecological metagenomes</taxon>
    </lineage>
</organism>
<dbReference type="Pfam" id="PF01513">
    <property type="entry name" value="NAD_kinase"/>
    <property type="match status" value="1"/>
</dbReference>
<dbReference type="PANTHER" id="PTHR20275:SF0">
    <property type="entry name" value="NAD KINASE"/>
    <property type="match status" value="1"/>
</dbReference>
<name>A0A382TU55_9ZZZZ</name>
<dbReference type="SUPFAM" id="SSF111331">
    <property type="entry name" value="NAD kinase/diacylglycerol kinase-like"/>
    <property type="match status" value="1"/>
</dbReference>
<evidence type="ECO:0000313" key="1">
    <source>
        <dbReference type="EMBL" id="SVD25157.1"/>
    </source>
</evidence>
<sequence>MVIGCTGNYRKEEYYTILEKIHNILKNKDVKLFVSSDLKKKQDKNIPNNYDLLVFKDLVKKCDMIFAIGGDGTILSTIRRIGTDIKPVLGIHIGGLGFLSECNEGNLESSIHSILNQEYSISHRMMLKVSIHPENNHEKILWALNDIVVDHGPSSRML</sequence>
<dbReference type="Gene3D" id="3.40.50.10330">
    <property type="entry name" value="Probable inorganic polyphosphate/atp-NAD kinase, domain 1"/>
    <property type="match status" value="1"/>
</dbReference>
<dbReference type="AlphaFoldDB" id="A0A382TU55"/>
<feature type="non-terminal residue" evidence="1">
    <location>
        <position position="158"/>
    </location>
</feature>
<gene>
    <name evidence="1" type="ORF">METZ01_LOCUS378011</name>
</gene>
<dbReference type="InterPro" id="IPR017438">
    <property type="entry name" value="ATP-NAD_kinase_N"/>
</dbReference>
<proteinExistence type="predicted"/>
<dbReference type="GO" id="GO:0003951">
    <property type="term" value="F:NAD+ kinase activity"/>
    <property type="evidence" value="ECO:0007669"/>
    <property type="project" value="InterPro"/>
</dbReference>
<accession>A0A382TU55</accession>
<dbReference type="InterPro" id="IPR002504">
    <property type="entry name" value="NADK"/>
</dbReference>
<dbReference type="EMBL" id="UINC01138916">
    <property type="protein sequence ID" value="SVD25157.1"/>
    <property type="molecule type" value="Genomic_DNA"/>
</dbReference>